<accession>A0AAU8CA33</accession>
<evidence type="ECO:0000256" key="1">
    <source>
        <dbReference type="ARBA" id="ARBA00004651"/>
    </source>
</evidence>
<feature type="transmembrane region" description="Helical" evidence="6">
    <location>
        <begin position="381"/>
        <end position="399"/>
    </location>
</feature>
<feature type="transmembrane region" description="Helical" evidence="6">
    <location>
        <begin position="63"/>
        <end position="86"/>
    </location>
</feature>
<dbReference type="EMBL" id="CP159204">
    <property type="protein sequence ID" value="XCF15580.1"/>
    <property type="molecule type" value="Genomic_DNA"/>
</dbReference>
<protein>
    <submittedName>
        <fullName evidence="7">ABC transporter permease</fullName>
    </submittedName>
</protein>
<keyword evidence="5 6" id="KW-0472">Membrane</keyword>
<dbReference type="InterPro" id="IPR001851">
    <property type="entry name" value="ABC_transp_permease"/>
</dbReference>
<evidence type="ECO:0000256" key="4">
    <source>
        <dbReference type="ARBA" id="ARBA00022989"/>
    </source>
</evidence>
<feature type="transmembrane region" description="Helical" evidence="6">
    <location>
        <begin position="336"/>
        <end position="361"/>
    </location>
</feature>
<feature type="transmembrane region" description="Helical" evidence="6">
    <location>
        <begin position="161"/>
        <end position="187"/>
    </location>
</feature>
<proteinExistence type="predicted"/>
<dbReference type="PANTHER" id="PTHR47089:SF1">
    <property type="entry name" value="GUANOSINE ABC TRANSPORTER PERMEASE PROTEIN NUPP"/>
    <property type="match status" value="1"/>
</dbReference>
<feature type="transmembrane region" description="Helical" evidence="6">
    <location>
        <begin position="303"/>
        <end position="324"/>
    </location>
</feature>
<keyword evidence="3 6" id="KW-0812">Transmembrane</keyword>
<evidence type="ECO:0000256" key="5">
    <source>
        <dbReference type="ARBA" id="ARBA00023136"/>
    </source>
</evidence>
<feature type="transmembrane region" description="Helical" evidence="6">
    <location>
        <begin position="23"/>
        <end position="42"/>
    </location>
</feature>
<dbReference type="RefSeq" id="WP_353633627.1">
    <property type="nucleotide sequence ID" value="NZ_CP159204.1"/>
</dbReference>
<feature type="transmembrane region" description="Helical" evidence="6">
    <location>
        <begin position="199"/>
        <end position="218"/>
    </location>
</feature>
<dbReference type="GeneID" id="91109488"/>
<dbReference type="Pfam" id="PF02653">
    <property type="entry name" value="BPD_transp_2"/>
    <property type="match status" value="1"/>
</dbReference>
<evidence type="ECO:0000313" key="7">
    <source>
        <dbReference type="EMBL" id="XCF15580.1"/>
    </source>
</evidence>
<dbReference type="GO" id="GO:0005886">
    <property type="term" value="C:plasma membrane"/>
    <property type="evidence" value="ECO:0007669"/>
    <property type="project" value="UniProtKB-SubCell"/>
</dbReference>
<keyword evidence="2" id="KW-1003">Cell membrane</keyword>
<comment type="subcellular location">
    <subcellularLocation>
        <location evidence="1">Cell membrane</location>
        <topology evidence="1">Multi-pass membrane protein</topology>
    </subcellularLocation>
</comment>
<dbReference type="AlphaFoldDB" id="A0AAU8CA33"/>
<feature type="transmembrane region" description="Helical" evidence="6">
    <location>
        <begin position="134"/>
        <end position="155"/>
    </location>
</feature>
<organism evidence="7">
    <name type="scientific">Halobacterium sp. NMX12-1</name>
    <dbReference type="NCBI Taxonomy" id="3166650"/>
    <lineage>
        <taxon>Archaea</taxon>
        <taxon>Methanobacteriati</taxon>
        <taxon>Methanobacteriota</taxon>
        <taxon>Stenosarchaea group</taxon>
        <taxon>Halobacteria</taxon>
        <taxon>Halobacteriales</taxon>
        <taxon>Halobacteriaceae</taxon>
        <taxon>Halobacterium</taxon>
    </lineage>
</organism>
<name>A0AAU8CA33_9EURY</name>
<evidence type="ECO:0000256" key="6">
    <source>
        <dbReference type="SAM" id="Phobius"/>
    </source>
</evidence>
<evidence type="ECO:0000256" key="2">
    <source>
        <dbReference type="ARBA" id="ARBA00022475"/>
    </source>
</evidence>
<feature type="transmembrane region" description="Helical" evidence="6">
    <location>
        <begin position="106"/>
        <end position="127"/>
    </location>
</feature>
<feature type="transmembrane region" description="Helical" evidence="6">
    <location>
        <begin position="255"/>
        <end position="273"/>
    </location>
</feature>
<dbReference type="KEGG" id="hanx:ABSL23_10030"/>
<dbReference type="GO" id="GO:0022857">
    <property type="term" value="F:transmembrane transporter activity"/>
    <property type="evidence" value="ECO:0007669"/>
    <property type="project" value="InterPro"/>
</dbReference>
<dbReference type="PANTHER" id="PTHR47089">
    <property type="entry name" value="ABC TRANSPORTER, PERMEASE PROTEIN"/>
    <property type="match status" value="1"/>
</dbReference>
<sequence length="428" mass="44343">MSAADRARALLGRLVRASAFERFLISISALLLSVFIGALIILGAGRMTDCSSAAYTIAVPGKFVTQFVGGSSMFAMGFCYDPFAVYDLLFLGALGDVLSNPLNGQFATTLAETTILMFTGVAVAVALRADIFNIGVQGQLVVGALTTGVVLAYVAPPLADLGVLATVVLLPLGLLLGGVAGGAYAAVPGALKAYADANEVITTIMLNFVATSVALFLVSREKYFKDPESFANQTVPLPDVAMFPDFLFRPRDDVSLLALAFAIAVLVGIWYLLQHTSFGYDLRTSGLQPDAAEYGGVDADRTIVSSITLSGALAGIGGAVYVLMMLGNFQTGVPDYGFDGITVSILAGNNPLGVGFAALLFGVLKSGSVVVQVGSDVPPTLVGVLRGLIILFVAMPEFFRMIGRKFGSFDQPGEPVAADGATGGGSDE</sequence>
<evidence type="ECO:0000256" key="3">
    <source>
        <dbReference type="ARBA" id="ARBA00022692"/>
    </source>
</evidence>
<dbReference type="CDD" id="cd06580">
    <property type="entry name" value="TM_PBP1_transp_TpRbsC_like"/>
    <property type="match status" value="1"/>
</dbReference>
<keyword evidence="4 6" id="KW-1133">Transmembrane helix</keyword>
<reference evidence="7" key="1">
    <citation type="submission" date="2024-06" db="EMBL/GenBank/DDBJ databases">
        <title>Genome Sequence of an extremely halophilic archaeon isolated from Permian era halite, Salado Formation, Carlsbad, New Mexico: Halobacterium sp. strain NMX12-1.</title>
        <authorList>
            <person name="Sotoa L."/>
            <person name="DasSarma P."/>
            <person name="Anton B.P."/>
            <person name="Vincze T."/>
            <person name="Verma I."/>
            <person name="Eralp B."/>
            <person name="Powers D.W."/>
            <person name="Dozier B.L."/>
            <person name="Roberts R.J."/>
            <person name="DasSarma S."/>
        </authorList>
    </citation>
    <scope>NUCLEOTIDE SEQUENCE</scope>
    <source>
        <strain evidence="7">NMX12-1</strain>
    </source>
</reference>
<gene>
    <name evidence="7" type="ORF">ABSL23_10030</name>
</gene>